<dbReference type="OrthoDB" id="1160354at2"/>
<reference evidence="3 4" key="1">
    <citation type="submission" date="2019-06" db="EMBL/GenBank/DDBJ databases">
        <authorList>
            <person name="Srinivasan S."/>
        </authorList>
    </citation>
    <scope>NUCLEOTIDE SEQUENCE [LARGE SCALE GENOMIC DNA]</scope>
    <source>
        <strain evidence="3 4">17J68-5</strain>
    </source>
</reference>
<dbReference type="EMBL" id="CP040896">
    <property type="protein sequence ID" value="QDA59878.1"/>
    <property type="molecule type" value="Genomic_DNA"/>
</dbReference>
<gene>
    <name evidence="3" type="ORF">FHG12_07050</name>
</gene>
<name>A0A5B7ZXZ5_9BACT</name>
<organism evidence="3 4">
    <name type="scientific">Hymenobacter jejuensis</name>
    <dbReference type="NCBI Taxonomy" id="2502781"/>
    <lineage>
        <taxon>Bacteria</taxon>
        <taxon>Pseudomonadati</taxon>
        <taxon>Bacteroidota</taxon>
        <taxon>Cytophagia</taxon>
        <taxon>Cytophagales</taxon>
        <taxon>Hymenobacteraceae</taxon>
        <taxon>Hymenobacter</taxon>
    </lineage>
</organism>
<dbReference type="RefSeq" id="WP_139515058.1">
    <property type="nucleotide sequence ID" value="NZ_CP040896.1"/>
</dbReference>
<feature type="signal peptide" evidence="1">
    <location>
        <begin position="1"/>
        <end position="19"/>
    </location>
</feature>
<evidence type="ECO:0000259" key="2">
    <source>
        <dbReference type="Pfam" id="PF13568"/>
    </source>
</evidence>
<keyword evidence="1" id="KW-0732">Signal</keyword>
<evidence type="ECO:0000313" key="3">
    <source>
        <dbReference type="EMBL" id="QDA59878.1"/>
    </source>
</evidence>
<proteinExistence type="predicted"/>
<feature type="chain" id="PRO_5022854202" evidence="1">
    <location>
        <begin position="20"/>
        <end position="209"/>
    </location>
</feature>
<keyword evidence="4" id="KW-1185">Reference proteome</keyword>
<evidence type="ECO:0000256" key="1">
    <source>
        <dbReference type="SAM" id="SignalP"/>
    </source>
</evidence>
<sequence>MKRSLSFLFALLLAGSVQAQFGIKAGLNMAVLDGSNINADTKYKTQYHAGAFYEYKIAGPLSLQPELLYSVQGTERKSDVEDYDTKLQYLNLPILVKLTAGPVFVEAGPQFGLLMTAKEAGTLLLTPPTPTSPAQYGKVSKQVDDQYKKGDFSLCAGLGVKVSSLLIGARFNAGLNDINDAKSVAGVNDPKLKNRVFQAYLGYQIGGHN</sequence>
<feature type="domain" description="Outer membrane protein beta-barrel" evidence="2">
    <location>
        <begin position="19"/>
        <end position="178"/>
    </location>
</feature>
<dbReference type="Pfam" id="PF13568">
    <property type="entry name" value="OMP_b-brl_2"/>
    <property type="match status" value="1"/>
</dbReference>
<dbReference type="InterPro" id="IPR025665">
    <property type="entry name" value="Beta-barrel_OMP_2"/>
</dbReference>
<dbReference type="KEGG" id="hyj:FHG12_07050"/>
<accession>A0A5B7ZXZ5</accession>
<dbReference type="AlphaFoldDB" id="A0A5B7ZXZ5"/>
<evidence type="ECO:0000313" key="4">
    <source>
        <dbReference type="Proteomes" id="UP000305398"/>
    </source>
</evidence>
<dbReference type="Proteomes" id="UP000305398">
    <property type="component" value="Chromosome"/>
</dbReference>
<protein>
    <submittedName>
        <fullName evidence="3">PorT family protein</fullName>
    </submittedName>
</protein>